<evidence type="ECO:0000256" key="4">
    <source>
        <dbReference type="ARBA" id="ARBA00022989"/>
    </source>
</evidence>
<protein>
    <recommendedName>
        <fullName evidence="8">ABC3 transporter permease C-terminal domain-containing protein</fullName>
    </recommendedName>
</protein>
<dbReference type="GO" id="GO:0022857">
    <property type="term" value="F:transmembrane transporter activity"/>
    <property type="evidence" value="ECO:0007669"/>
    <property type="project" value="TreeGrafter"/>
</dbReference>
<feature type="transmembrane region" description="Helical" evidence="7">
    <location>
        <begin position="650"/>
        <end position="680"/>
    </location>
</feature>
<evidence type="ECO:0000313" key="9">
    <source>
        <dbReference type="EMBL" id="GCE10597.1"/>
    </source>
</evidence>
<comment type="similarity">
    <text evidence="6">Belongs to the ABC-4 integral membrane protein family.</text>
</comment>
<feature type="transmembrane region" description="Helical" evidence="7">
    <location>
        <begin position="884"/>
        <end position="907"/>
    </location>
</feature>
<proteinExistence type="inferred from homology"/>
<evidence type="ECO:0000256" key="5">
    <source>
        <dbReference type="ARBA" id="ARBA00023136"/>
    </source>
</evidence>
<organism evidence="9 10">
    <name type="scientific">Tengunoibacter tsumagoiensis</name>
    <dbReference type="NCBI Taxonomy" id="2014871"/>
    <lineage>
        <taxon>Bacteria</taxon>
        <taxon>Bacillati</taxon>
        <taxon>Chloroflexota</taxon>
        <taxon>Ktedonobacteria</taxon>
        <taxon>Ktedonobacterales</taxon>
        <taxon>Dictyobacteraceae</taxon>
        <taxon>Tengunoibacter</taxon>
    </lineage>
</organism>
<name>A0A401ZUT5_9CHLR</name>
<keyword evidence="2" id="KW-1003">Cell membrane</keyword>
<feature type="domain" description="ABC3 transporter permease C-terminal" evidence="8">
    <location>
        <begin position="803"/>
        <end position="908"/>
    </location>
</feature>
<dbReference type="PANTHER" id="PTHR30572:SF4">
    <property type="entry name" value="ABC TRANSPORTER PERMEASE YTRF"/>
    <property type="match status" value="1"/>
</dbReference>
<dbReference type="InterPro" id="IPR050250">
    <property type="entry name" value="Macrolide_Exporter_MacB"/>
</dbReference>
<feature type="transmembrane region" description="Helical" evidence="7">
    <location>
        <begin position="754"/>
        <end position="776"/>
    </location>
</feature>
<evidence type="ECO:0000313" key="10">
    <source>
        <dbReference type="Proteomes" id="UP000287352"/>
    </source>
</evidence>
<keyword evidence="4 7" id="KW-1133">Transmembrane helix</keyword>
<evidence type="ECO:0000256" key="7">
    <source>
        <dbReference type="SAM" id="Phobius"/>
    </source>
</evidence>
<dbReference type="Proteomes" id="UP000287352">
    <property type="component" value="Unassembled WGS sequence"/>
</dbReference>
<comment type="subcellular location">
    <subcellularLocation>
        <location evidence="1">Cell membrane</location>
        <topology evidence="1">Multi-pass membrane protein</topology>
    </subcellularLocation>
</comment>
<dbReference type="AlphaFoldDB" id="A0A401ZUT5"/>
<gene>
    <name evidence="9" type="ORF">KTT_04560</name>
</gene>
<sequence>MFNYVFQTFGRQWRQQLFGSGGFLIAACAFLLLNATTQTIVFQARTIIGQNWRPTYDLVVLPPGTKNVGSQQVVPPDHLTDLNPGISFQQYQQIKQLSGVAVAAPISFIGNARFPTPSIKFGTQNMDPGFYALTWKLSADDGVHQQNEYQRHELIYASDVKCSGFTCALSPQVQQSLNRLGVDTYFFPSRAPYFTGIPHPGTFLLAAIDPTAEDQLVHLKQSITSGEALPIQDHLQVDPQVPTVTGENIANVYPNYQIPVLLNQNLSGSITMQAIFTHLQTSSSDPQVLAAQHDASYLPSVPGQAVFTGLVPIPQNDIQLFHTGSSLNQQGAAIQVENYGENAFSLNLVSRPSNVEYQLMPGKAPDGNPAYQIKPVPFQADQNEEYQGNALAFRSIQPLPGIMYQDTLYIGDGAGSDYNTTGYTVYNNAGYQVVTTGLFDGHKLSAGFADALNWLPENTYTPSQTVLSYDANGKPLAPKILQPTTYTQGLTLQSPLALTTMTAARQMLGDTCINVIRIRVAGHISPDENGWKQVARVAQLIHERTGLQALVTLGSSPRPTLVYVPGVAAGELNYRQSIPPLGWVQERWISFGAGLLYLQQLGVTQNVLLSGVLLVCLAYLVLNLSSLVTAQRRQFAILSAVGWRPWHPPLAFLIQVVLMALSGGIAGLLLALGLTLLIGAAIPWNLVLWTLPGILALALISLLVPLWQLWRVRPLELLRSGSRVVRGSQRTLPFQLPTALSMTLRNLARSRWRALILLVSLFCSSGLLTLTLHGILTLRQTLQGTLLGDFVLLQTAIPQLCGVLFTMILAVLSLADLLIMQVRERQQEIGVLQALGWRPGMIRGMFLQEGLLLALLGIVPGIGAALWIVLAQKQYLPPLTVAEVAVTVLLLLLAGVLVGILPALRVINRLSVLQVLRAE</sequence>
<dbReference type="GO" id="GO:0005886">
    <property type="term" value="C:plasma membrane"/>
    <property type="evidence" value="ECO:0007669"/>
    <property type="project" value="UniProtKB-SubCell"/>
</dbReference>
<dbReference type="OrthoDB" id="149078at2"/>
<evidence type="ECO:0000256" key="3">
    <source>
        <dbReference type="ARBA" id="ARBA00022692"/>
    </source>
</evidence>
<evidence type="ECO:0000256" key="2">
    <source>
        <dbReference type="ARBA" id="ARBA00022475"/>
    </source>
</evidence>
<feature type="transmembrane region" description="Helical" evidence="7">
    <location>
        <begin position="686"/>
        <end position="710"/>
    </location>
</feature>
<feature type="transmembrane region" description="Helical" evidence="7">
    <location>
        <begin position="851"/>
        <end position="872"/>
    </location>
</feature>
<feature type="transmembrane region" description="Helical" evidence="7">
    <location>
        <begin position="796"/>
        <end position="819"/>
    </location>
</feature>
<evidence type="ECO:0000256" key="6">
    <source>
        <dbReference type="ARBA" id="ARBA00038076"/>
    </source>
</evidence>
<dbReference type="PANTHER" id="PTHR30572">
    <property type="entry name" value="MEMBRANE COMPONENT OF TRANSPORTER-RELATED"/>
    <property type="match status" value="1"/>
</dbReference>
<dbReference type="RefSeq" id="WP_126578190.1">
    <property type="nucleotide sequence ID" value="NZ_BIFR01000001.1"/>
</dbReference>
<dbReference type="InterPro" id="IPR003838">
    <property type="entry name" value="ABC3_permease_C"/>
</dbReference>
<evidence type="ECO:0000259" key="8">
    <source>
        <dbReference type="Pfam" id="PF02687"/>
    </source>
</evidence>
<feature type="transmembrane region" description="Helical" evidence="7">
    <location>
        <begin position="607"/>
        <end position="629"/>
    </location>
</feature>
<feature type="domain" description="ABC3 transporter permease C-terminal" evidence="8">
    <location>
        <begin position="607"/>
        <end position="710"/>
    </location>
</feature>
<accession>A0A401ZUT5</accession>
<keyword evidence="10" id="KW-1185">Reference proteome</keyword>
<keyword evidence="3 7" id="KW-0812">Transmembrane</keyword>
<keyword evidence="5 7" id="KW-0472">Membrane</keyword>
<reference evidence="10" key="1">
    <citation type="submission" date="2018-12" db="EMBL/GenBank/DDBJ databases">
        <title>Tengunoibacter tsumagoiensis gen. nov., sp. nov., Dictyobacter kobayashii sp. nov., D. alpinus sp. nov., and D. joshuensis sp. nov. and description of Dictyobacteraceae fam. nov. within the order Ktedonobacterales isolated from Tengu-no-mugimeshi.</title>
        <authorList>
            <person name="Wang C.M."/>
            <person name="Zheng Y."/>
            <person name="Sakai Y."/>
            <person name="Toyoda A."/>
            <person name="Minakuchi Y."/>
            <person name="Abe K."/>
            <person name="Yokota A."/>
            <person name="Yabe S."/>
        </authorList>
    </citation>
    <scope>NUCLEOTIDE SEQUENCE [LARGE SCALE GENOMIC DNA]</scope>
    <source>
        <strain evidence="10">Uno3</strain>
    </source>
</reference>
<dbReference type="Pfam" id="PF02687">
    <property type="entry name" value="FtsX"/>
    <property type="match status" value="2"/>
</dbReference>
<evidence type="ECO:0000256" key="1">
    <source>
        <dbReference type="ARBA" id="ARBA00004651"/>
    </source>
</evidence>
<dbReference type="EMBL" id="BIFR01000001">
    <property type="protein sequence ID" value="GCE10597.1"/>
    <property type="molecule type" value="Genomic_DNA"/>
</dbReference>
<comment type="caution">
    <text evidence="9">The sequence shown here is derived from an EMBL/GenBank/DDBJ whole genome shotgun (WGS) entry which is preliminary data.</text>
</comment>